<proteinExistence type="predicted"/>
<accession>A0ACB7PDU6</accession>
<reference evidence="1 2" key="1">
    <citation type="journal article" date="2021" name="Nat. Commun.">
        <title>Genetic determinants of endophytism in the Arabidopsis root mycobiome.</title>
        <authorList>
            <person name="Mesny F."/>
            <person name="Miyauchi S."/>
            <person name="Thiergart T."/>
            <person name="Pickel B."/>
            <person name="Atanasova L."/>
            <person name="Karlsson M."/>
            <person name="Huettel B."/>
            <person name="Barry K.W."/>
            <person name="Haridas S."/>
            <person name="Chen C."/>
            <person name="Bauer D."/>
            <person name="Andreopoulos W."/>
            <person name="Pangilinan J."/>
            <person name="LaButti K."/>
            <person name="Riley R."/>
            <person name="Lipzen A."/>
            <person name="Clum A."/>
            <person name="Drula E."/>
            <person name="Henrissat B."/>
            <person name="Kohler A."/>
            <person name="Grigoriev I.V."/>
            <person name="Martin F.M."/>
            <person name="Hacquard S."/>
        </authorList>
    </citation>
    <scope>NUCLEOTIDE SEQUENCE [LARGE SCALE GENOMIC DNA]</scope>
    <source>
        <strain evidence="1 2">MPI-SDFR-AT-0079</strain>
    </source>
</reference>
<protein>
    <submittedName>
        <fullName evidence="1">Uncharacterized protein</fullName>
    </submittedName>
</protein>
<dbReference type="Proteomes" id="UP000724584">
    <property type="component" value="Unassembled WGS sequence"/>
</dbReference>
<name>A0ACB7PDU6_9PEZI</name>
<organism evidence="1 2">
    <name type="scientific">Chaetomium tenue</name>
    <dbReference type="NCBI Taxonomy" id="1854479"/>
    <lineage>
        <taxon>Eukaryota</taxon>
        <taxon>Fungi</taxon>
        <taxon>Dikarya</taxon>
        <taxon>Ascomycota</taxon>
        <taxon>Pezizomycotina</taxon>
        <taxon>Sordariomycetes</taxon>
        <taxon>Sordariomycetidae</taxon>
        <taxon>Sordariales</taxon>
        <taxon>Chaetomiaceae</taxon>
        <taxon>Chaetomium</taxon>
    </lineage>
</organism>
<evidence type="ECO:0000313" key="2">
    <source>
        <dbReference type="Proteomes" id="UP000724584"/>
    </source>
</evidence>
<keyword evidence="2" id="KW-1185">Reference proteome</keyword>
<dbReference type="EMBL" id="JAGIZQ010000002">
    <property type="protein sequence ID" value="KAH6640115.1"/>
    <property type="molecule type" value="Genomic_DNA"/>
</dbReference>
<gene>
    <name evidence="1" type="ORF">F5144DRAFT_86161</name>
</gene>
<comment type="caution">
    <text evidence="1">The sequence shown here is derived from an EMBL/GenBank/DDBJ whole genome shotgun (WGS) entry which is preliminary data.</text>
</comment>
<sequence length="511" mass="55772">MTPPPNIAGEWKKRSVVSCFILKLDDGQPRVALFRRSDKVTTYRHHLAPISGSVDGADRSPLAAAWRELAEETTLTTDSLSLLRQGKEYTFQDPSVSREWTIFPFLFRLKTSADEQRIRTNWEHEGWAWHDPGSVIGGDGLGGLNGVPRLDESLRRVWFETDLGPAAGAVLSRGLDALAHDHESGARQLADAALQTLRGVIAEMNAGDREPDGWWVTVRFVAWHLWKNGRESMGAPIMSALLAVLSGIERVLEKGQQTDQLRGAALRELDAQVAARKESVDLISRAVSAYVEDTFRSRRGSHNPICILTLSESSTIRQALRRVALESSFPLDLRILESRPLYEGVSLAGKLAEDLFAAAPPTTGTHSITLYTDASAALAASDVDLVIIGGDRVAASGDVSNKTGSLPAVLSAKYVAPTARVVLVAESGKTALPGRSEDHVVEDNGPSEVCQAWQSQYNSSGVRNALRCAESPDPSRTIKMEIRNIFFDRLQNTRQGSRPKRGAFSGACRRC</sequence>
<evidence type="ECO:0000313" key="1">
    <source>
        <dbReference type="EMBL" id="KAH6640115.1"/>
    </source>
</evidence>